<comment type="caution">
    <text evidence="3">The sequence shown here is derived from an EMBL/GenBank/DDBJ whole genome shotgun (WGS) entry which is preliminary data.</text>
</comment>
<dbReference type="SUPFAM" id="SSF56235">
    <property type="entry name" value="N-terminal nucleophile aminohydrolases (Ntn hydrolases)"/>
    <property type="match status" value="1"/>
</dbReference>
<dbReference type="PANTHER" id="PTHR39328">
    <property type="entry name" value="BLL2871 PROTEIN"/>
    <property type="match status" value="1"/>
</dbReference>
<dbReference type="Proteomes" id="UP000238296">
    <property type="component" value="Unassembled WGS sequence"/>
</dbReference>
<protein>
    <submittedName>
        <fullName evidence="3">Glycogen synthase</fullName>
        <ecNumber evidence="3">2.4.1.11</ecNumber>
    </submittedName>
</protein>
<gene>
    <name evidence="3" type="ORF">C1Y40_01989</name>
</gene>
<dbReference type="EMBL" id="PPEA01000276">
    <property type="protein sequence ID" value="PQM47797.1"/>
    <property type="molecule type" value="Genomic_DNA"/>
</dbReference>
<dbReference type="InterPro" id="IPR029055">
    <property type="entry name" value="Ntn_hydrolases_N"/>
</dbReference>
<dbReference type="Gene3D" id="3.60.20.10">
    <property type="entry name" value="Glutamine Phosphoribosylpyrophosphate, subunit 1, domain 1"/>
    <property type="match status" value="1"/>
</dbReference>
<dbReference type="CDD" id="cd03801">
    <property type="entry name" value="GT4_PimA-like"/>
    <property type="match status" value="1"/>
</dbReference>
<evidence type="ECO:0000313" key="3">
    <source>
        <dbReference type="EMBL" id="PQM47797.1"/>
    </source>
</evidence>
<reference evidence="3 4" key="1">
    <citation type="journal article" date="2017" name="Int. J. Syst. Evol. Microbiol.">
        <title>Mycobacterium talmoniae sp. nov., a slowly growing mycobacterium isolated from human respiratory samples.</title>
        <authorList>
            <person name="Davidson R.M."/>
            <person name="DeGroote M.A."/>
            <person name="Marola J.L."/>
            <person name="Buss S."/>
            <person name="Jones V."/>
            <person name="McNeil M.R."/>
            <person name="Freifeld A.G."/>
            <person name="Elaine Epperson L."/>
            <person name="Hasan N.A."/>
            <person name="Jackson M."/>
            <person name="Iwen P.C."/>
            <person name="Salfinger M."/>
            <person name="Strong M."/>
        </authorList>
    </citation>
    <scope>NUCLEOTIDE SEQUENCE [LARGE SCALE GENOMIC DNA]</scope>
    <source>
        <strain evidence="3 4">ATCC BAA-2683</strain>
    </source>
</reference>
<organism evidence="3 4">
    <name type="scientific">Mycobacterium talmoniae</name>
    <dbReference type="NCBI Taxonomy" id="1858794"/>
    <lineage>
        <taxon>Bacteria</taxon>
        <taxon>Bacillati</taxon>
        <taxon>Actinomycetota</taxon>
        <taxon>Actinomycetes</taxon>
        <taxon>Mycobacteriales</taxon>
        <taxon>Mycobacteriaceae</taxon>
        <taxon>Mycobacterium</taxon>
    </lineage>
</organism>
<accession>A0A2S8BM97</accession>
<dbReference type="SUPFAM" id="SSF53756">
    <property type="entry name" value="UDP-Glycosyltransferase/glycogen phosphorylase"/>
    <property type="match status" value="1"/>
</dbReference>
<dbReference type="PANTHER" id="PTHR39328:SF1">
    <property type="entry name" value="BLL2871 PROTEIN"/>
    <property type="match status" value="1"/>
</dbReference>
<dbReference type="InterPro" id="IPR001296">
    <property type="entry name" value="Glyco_trans_1"/>
</dbReference>
<dbReference type="Pfam" id="PF00534">
    <property type="entry name" value="Glycos_transf_1"/>
    <property type="match status" value="1"/>
</dbReference>
<dbReference type="Gene3D" id="3.40.50.2000">
    <property type="entry name" value="Glycogen Phosphorylase B"/>
    <property type="match status" value="2"/>
</dbReference>
<evidence type="ECO:0000313" key="4">
    <source>
        <dbReference type="Proteomes" id="UP000238296"/>
    </source>
</evidence>
<dbReference type="Pfam" id="PF06267">
    <property type="entry name" value="DUF1028"/>
    <property type="match status" value="1"/>
</dbReference>
<evidence type="ECO:0000259" key="2">
    <source>
        <dbReference type="Pfam" id="PF00534"/>
    </source>
</evidence>
<sequence length="470" mass="50070">MTYSLLARDPKTGALGVATQSHYLAVGAMVTWGEAGVGVVATQAITDRSYGPRGLNLMRQGIPAEEALARLLQADPDRELRQIGYLDAAGGFGLHTGARCVAAAGMASDGHVAVLGNILDNDAVLDAALHGFQQADGDLAARLLAGLRGAEHAGGACAASSRPRCWSRSAPQRWTRGPGCCVTCGSTTTPIPSTNWPRILSLHGAFDELSRVAFEPAGPVLGRIGWYVESMLSPWLHRRNQYVTVSLPSARDLVELGVDGQRIAVVRNGLDEAPAQTLSVERAADPRVVVLSRLVPHKQIEDALEAVAALRSTVPGLHLDIVGDGWWHQRLVDHAALLGITDAVTFHGHVDDAAKHEVVQRSWVHVLPSRKEGWGLAVVEAAQHGVPTIGYRSSGGLADSIVDGVTGMLVDDREELVGRLEQLLADPVLRDQLGAKAQARSAEFSWRQSGDAMREVLRAVRNGHYVSGVV</sequence>
<dbReference type="GO" id="GO:0004373">
    <property type="term" value="F:alpha-1,4-glucan glucosyltransferase (UDP-glucose donor) activity"/>
    <property type="evidence" value="ECO:0007669"/>
    <property type="project" value="UniProtKB-EC"/>
</dbReference>
<keyword evidence="1 3" id="KW-0808">Transferase</keyword>
<name>A0A2S8BM97_9MYCO</name>
<dbReference type="InterPro" id="IPR010430">
    <property type="entry name" value="DUF1028"/>
</dbReference>
<proteinExistence type="predicted"/>
<keyword evidence="3" id="KW-0328">Glycosyltransferase</keyword>
<dbReference type="EC" id="2.4.1.11" evidence="3"/>
<dbReference type="AlphaFoldDB" id="A0A2S8BM97"/>
<feature type="domain" description="Glycosyl transferase family 1" evidence="2">
    <location>
        <begin position="285"/>
        <end position="439"/>
    </location>
</feature>
<evidence type="ECO:0000256" key="1">
    <source>
        <dbReference type="ARBA" id="ARBA00022679"/>
    </source>
</evidence>